<name>A0A7L4FKI1_9COLU</name>
<dbReference type="Pfam" id="PF00622">
    <property type="entry name" value="SPRY"/>
    <property type="match status" value="1"/>
</dbReference>
<dbReference type="EMBL" id="VWYH01004512">
    <property type="protein sequence ID" value="NXW87127.1"/>
    <property type="molecule type" value="Genomic_DNA"/>
</dbReference>
<dbReference type="Pfam" id="PF13765">
    <property type="entry name" value="PRY"/>
    <property type="match status" value="1"/>
</dbReference>
<dbReference type="InterPro" id="IPR043136">
    <property type="entry name" value="B30.2/SPRY_sf"/>
</dbReference>
<evidence type="ECO:0000313" key="3">
    <source>
        <dbReference type="Proteomes" id="UP000541332"/>
    </source>
</evidence>
<keyword evidence="2" id="KW-0436">Ligase</keyword>
<dbReference type="Gene3D" id="2.60.120.920">
    <property type="match status" value="1"/>
</dbReference>
<dbReference type="InterPro" id="IPR013320">
    <property type="entry name" value="ConA-like_dom_sf"/>
</dbReference>
<dbReference type="GO" id="GO:0016874">
    <property type="term" value="F:ligase activity"/>
    <property type="evidence" value="ECO:0007669"/>
    <property type="project" value="UniProtKB-KW"/>
</dbReference>
<dbReference type="PANTHER" id="PTHR24103">
    <property type="entry name" value="E3 UBIQUITIN-PROTEIN LIGASE TRIM"/>
    <property type="match status" value="1"/>
</dbReference>
<evidence type="ECO:0000313" key="2">
    <source>
        <dbReference type="EMBL" id="NXW87127.1"/>
    </source>
</evidence>
<feature type="non-terminal residue" evidence="2">
    <location>
        <position position="1"/>
    </location>
</feature>
<proteinExistence type="predicted"/>
<dbReference type="Proteomes" id="UP000541332">
    <property type="component" value="Unassembled WGS sequence"/>
</dbReference>
<sequence>EVTLDPDTAHPNLLLSRDLKSVRFVPSRPRRLPDTPRRFTAYPCVLAAQGFASGRHYWEVEVGDKTHWALGVCKDSVSRKGEPRPVPEPGFWRLRLWDGDKYAATTAPFTPLALRVKPRRVGVFLDYEAGQVAFYNLTDRSHIFTFTDTFTETLWP</sequence>
<gene>
    <name evidence="2" type="primary">Trim39_1</name>
    <name evidence="2" type="ORF">ALOBEC_R05912</name>
</gene>
<dbReference type="InterPro" id="IPR003877">
    <property type="entry name" value="SPRY_dom"/>
</dbReference>
<dbReference type="InterPro" id="IPR050143">
    <property type="entry name" value="TRIM/RBCC"/>
</dbReference>
<dbReference type="OrthoDB" id="128536at2759"/>
<dbReference type="InterPro" id="IPR006574">
    <property type="entry name" value="PRY"/>
</dbReference>
<dbReference type="PROSITE" id="PS50188">
    <property type="entry name" value="B302_SPRY"/>
    <property type="match status" value="1"/>
</dbReference>
<accession>A0A7L4FKI1</accession>
<evidence type="ECO:0000259" key="1">
    <source>
        <dbReference type="PROSITE" id="PS50188"/>
    </source>
</evidence>
<protein>
    <submittedName>
        <fullName evidence="2">TRI39 ligase</fullName>
    </submittedName>
</protein>
<dbReference type="InterPro" id="IPR003879">
    <property type="entry name" value="Butyrophylin_SPRY"/>
</dbReference>
<dbReference type="InterPro" id="IPR001870">
    <property type="entry name" value="B30.2/SPRY"/>
</dbReference>
<reference evidence="2 3" key="1">
    <citation type="submission" date="2020-02" db="EMBL/GenBank/DDBJ databases">
        <title>Bird 10,000 Genomes (B10K) Project - Family phase.</title>
        <authorList>
            <person name="Zhang G."/>
        </authorList>
    </citation>
    <scope>NUCLEOTIDE SEQUENCE [LARGE SCALE GENOMIC DNA]</scope>
    <source>
        <strain evidence="2">B10K-DU-006-06</strain>
    </source>
</reference>
<organism evidence="2 3">
    <name type="scientific">Pampusana beccarii</name>
    <name type="common">Western bronze ground-dove</name>
    <dbReference type="NCBI Taxonomy" id="2953425"/>
    <lineage>
        <taxon>Eukaryota</taxon>
        <taxon>Metazoa</taxon>
        <taxon>Chordata</taxon>
        <taxon>Craniata</taxon>
        <taxon>Vertebrata</taxon>
        <taxon>Euteleostomi</taxon>
        <taxon>Archelosauria</taxon>
        <taxon>Archosauria</taxon>
        <taxon>Dinosauria</taxon>
        <taxon>Saurischia</taxon>
        <taxon>Theropoda</taxon>
        <taxon>Coelurosauria</taxon>
        <taxon>Aves</taxon>
        <taxon>Neognathae</taxon>
        <taxon>Neoaves</taxon>
        <taxon>Columbimorphae</taxon>
        <taxon>Columbiformes</taxon>
        <taxon>Columbidae</taxon>
        <taxon>Pampusana</taxon>
    </lineage>
</organism>
<feature type="non-terminal residue" evidence="2">
    <location>
        <position position="156"/>
    </location>
</feature>
<dbReference type="SUPFAM" id="SSF49899">
    <property type="entry name" value="Concanavalin A-like lectins/glucanases"/>
    <property type="match status" value="1"/>
</dbReference>
<dbReference type="PRINTS" id="PR01407">
    <property type="entry name" value="BUTYPHLNCDUF"/>
</dbReference>
<dbReference type="FunFam" id="2.60.120.920:FF:000004">
    <property type="entry name" value="Butyrophilin subfamily 1 member A1"/>
    <property type="match status" value="1"/>
</dbReference>
<dbReference type="AlphaFoldDB" id="A0A7L4FKI1"/>
<dbReference type="SMART" id="SM00589">
    <property type="entry name" value="PRY"/>
    <property type="match status" value="1"/>
</dbReference>
<feature type="domain" description="B30.2/SPRY" evidence="1">
    <location>
        <begin position="1"/>
        <end position="156"/>
    </location>
</feature>
<keyword evidence="3" id="KW-1185">Reference proteome</keyword>
<comment type="caution">
    <text evidence="2">The sequence shown here is derived from an EMBL/GenBank/DDBJ whole genome shotgun (WGS) entry which is preliminary data.</text>
</comment>
<dbReference type="SMART" id="SM00449">
    <property type="entry name" value="SPRY"/>
    <property type="match status" value="1"/>
</dbReference>